<sequence>MMQTWPQQPQYKKVAEVLRERILHGDYIVNEIPSLRRLASKMGVSHIVARKAVEALIKDDLLVQYPNGRLMPKVPRHRAGREGLRVAFLAPAFDSQYMSMVRLGAQIVAAESSSLLRPMDYVHWNDLVIEEALNSFDGVILLASTEEIPPNVLDALSEASTCLMTVDYDLTARGIPCLSLFRASNIRHLLDHLQSLGHHHVDCLNTQPICQETAARIEFWRQGTQERKMQGSLINDPVRSYERPIVRAYEVVSRRLDNGETFGTAVFCPNESTANGAMRAFSEHGLEVGRDISVCAVGDFGGARYSTPSLTSLQMPDVAALLRPCFEWIKSKKQKWSGPLLVKPQETVLFIGESTGKAFSSGN</sequence>
<dbReference type="GO" id="GO:0003700">
    <property type="term" value="F:DNA-binding transcription factor activity"/>
    <property type="evidence" value="ECO:0007669"/>
    <property type="project" value="InterPro"/>
</dbReference>
<dbReference type="RefSeq" id="WP_075080273.1">
    <property type="nucleotide sequence ID" value="NZ_BDCO01000002.1"/>
</dbReference>
<dbReference type="PANTHER" id="PTHR30146">
    <property type="entry name" value="LACI-RELATED TRANSCRIPTIONAL REPRESSOR"/>
    <property type="match status" value="1"/>
</dbReference>
<dbReference type="InterPro" id="IPR000524">
    <property type="entry name" value="Tscrpt_reg_HTH_GntR"/>
</dbReference>
<dbReference type="Pfam" id="PF13377">
    <property type="entry name" value="Peripla_BP_3"/>
    <property type="match status" value="1"/>
</dbReference>
<evidence type="ECO:0000313" key="6">
    <source>
        <dbReference type="EMBL" id="GAT34660.1"/>
    </source>
</evidence>
<dbReference type="EMBL" id="BDCO01000002">
    <property type="protein sequence ID" value="GAT34660.1"/>
    <property type="molecule type" value="Genomic_DNA"/>
</dbReference>
<dbReference type="InterPro" id="IPR036388">
    <property type="entry name" value="WH-like_DNA-bd_sf"/>
</dbReference>
<dbReference type="InParanoid" id="A0A146GB64"/>
<dbReference type="Gene3D" id="3.40.50.2300">
    <property type="match status" value="2"/>
</dbReference>
<evidence type="ECO:0000256" key="1">
    <source>
        <dbReference type="ARBA" id="ARBA00023015"/>
    </source>
</evidence>
<dbReference type="Pfam" id="PF00392">
    <property type="entry name" value="GntR"/>
    <property type="match status" value="1"/>
</dbReference>
<dbReference type="OrthoDB" id="181374at2"/>
<name>A0A146GB64_TERSA</name>
<gene>
    <name evidence="6" type="ORF">TSACC_23092</name>
</gene>
<feature type="domain" description="HTH gntR-type" evidence="4">
    <location>
        <begin position="11"/>
        <end position="63"/>
    </location>
</feature>
<dbReference type="InterPro" id="IPR028082">
    <property type="entry name" value="Peripla_BP_I"/>
</dbReference>
<dbReference type="STRING" id="690879.TSACC_23092"/>
<protein>
    <submittedName>
        <fullName evidence="6">DNA-binding transcriptional regulator, LacI/PurR family</fullName>
    </submittedName>
</protein>
<dbReference type="SUPFAM" id="SSF46785">
    <property type="entry name" value="Winged helix' DNA-binding domain"/>
    <property type="match status" value="1"/>
</dbReference>
<dbReference type="Gene3D" id="1.10.10.10">
    <property type="entry name" value="Winged helix-like DNA-binding domain superfamily/Winged helix DNA-binding domain"/>
    <property type="match status" value="1"/>
</dbReference>
<dbReference type="GO" id="GO:0000976">
    <property type="term" value="F:transcription cis-regulatory region binding"/>
    <property type="evidence" value="ECO:0007669"/>
    <property type="project" value="TreeGrafter"/>
</dbReference>
<dbReference type="AlphaFoldDB" id="A0A146GB64"/>
<dbReference type="InterPro" id="IPR036390">
    <property type="entry name" value="WH_DNA-bd_sf"/>
</dbReference>
<comment type="caution">
    <text evidence="6">The sequence shown here is derived from an EMBL/GenBank/DDBJ whole genome shotgun (WGS) entry which is preliminary data.</text>
</comment>
<feature type="domain" description="Transcriptional regulator LacI/GalR-like sensor" evidence="5">
    <location>
        <begin position="191"/>
        <end position="316"/>
    </location>
</feature>
<evidence type="ECO:0000256" key="3">
    <source>
        <dbReference type="ARBA" id="ARBA00023163"/>
    </source>
</evidence>
<dbReference type="InterPro" id="IPR046335">
    <property type="entry name" value="LacI/GalR-like_sensor"/>
</dbReference>
<dbReference type="Proteomes" id="UP000076023">
    <property type="component" value="Unassembled WGS sequence"/>
</dbReference>
<reference evidence="7" key="1">
    <citation type="journal article" date="2017" name="Genome Announc.">
        <title>Draft Genome Sequence of Terrimicrobium sacchariphilum NM-5T, a Facultative Anaerobic Soil Bacterium of the Class Spartobacteria.</title>
        <authorList>
            <person name="Qiu Y.L."/>
            <person name="Tourlousse D.M."/>
            <person name="Matsuura N."/>
            <person name="Ohashi A."/>
            <person name="Sekiguchi Y."/>
        </authorList>
    </citation>
    <scope>NUCLEOTIDE SEQUENCE [LARGE SCALE GENOMIC DNA]</scope>
    <source>
        <strain evidence="7">NM-5</strain>
    </source>
</reference>
<keyword evidence="2 6" id="KW-0238">DNA-binding</keyword>
<dbReference type="PANTHER" id="PTHR30146:SF153">
    <property type="entry name" value="LACTOSE OPERON REPRESSOR"/>
    <property type="match status" value="1"/>
</dbReference>
<accession>A0A146GB64</accession>
<keyword evidence="3" id="KW-0804">Transcription</keyword>
<evidence type="ECO:0000313" key="7">
    <source>
        <dbReference type="Proteomes" id="UP000076023"/>
    </source>
</evidence>
<keyword evidence="1" id="KW-0805">Transcription regulation</keyword>
<evidence type="ECO:0000259" key="4">
    <source>
        <dbReference type="Pfam" id="PF00392"/>
    </source>
</evidence>
<proteinExistence type="predicted"/>
<organism evidence="6 7">
    <name type="scientific">Terrimicrobium sacchariphilum</name>
    <dbReference type="NCBI Taxonomy" id="690879"/>
    <lineage>
        <taxon>Bacteria</taxon>
        <taxon>Pseudomonadati</taxon>
        <taxon>Verrucomicrobiota</taxon>
        <taxon>Terrimicrobiia</taxon>
        <taxon>Terrimicrobiales</taxon>
        <taxon>Terrimicrobiaceae</taxon>
        <taxon>Terrimicrobium</taxon>
    </lineage>
</organism>
<evidence type="ECO:0000256" key="2">
    <source>
        <dbReference type="ARBA" id="ARBA00023125"/>
    </source>
</evidence>
<dbReference type="SUPFAM" id="SSF53822">
    <property type="entry name" value="Periplasmic binding protein-like I"/>
    <property type="match status" value="1"/>
</dbReference>
<keyword evidence="7" id="KW-1185">Reference proteome</keyword>
<evidence type="ECO:0000259" key="5">
    <source>
        <dbReference type="Pfam" id="PF13377"/>
    </source>
</evidence>